<keyword evidence="2" id="KW-1133">Transmembrane helix</keyword>
<feature type="transmembrane region" description="Helical" evidence="2">
    <location>
        <begin position="85"/>
        <end position="106"/>
    </location>
</feature>
<feature type="compositionally biased region" description="Polar residues" evidence="1">
    <location>
        <begin position="600"/>
        <end position="609"/>
    </location>
</feature>
<feature type="compositionally biased region" description="Low complexity" evidence="1">
    <location>
        <begin position="1"/>
        <end position="73"/>
    </location>
</feature>
<dbReference type="CDD" id="cd12841">
    <property type="entry name" value="TM_EphA1"/>
    <property type="match status" value="1"/>
</dbReference>
<keyword evidence="2" id="KW-0472">Membrane</keyword>
<proteinExistence type="predicted"/>
<feature type="compositionally biased region" description="Basic and acidic residues" evidence="1">
    <location>
        <begin position="296"/>
        <end position="321"/>
    </location>
</feature>
<feature type="compositionally biased region" description="Basic and acidic residues" evidence="1">
    <location>
        <begin position="137"/>
        <end position="148"/>
    </location>
</feature>
<feature type="compositionally biased region" description="Polar residues" evidence="1">
    <location>
        <begin position="330"/>
        <end position="361"/>
    </location>
</feature>
<feature type="region of interest" description="Disordered" evidence="1">
    <location>
        <begin position="133"/>
        <end position="609"/>
    </location>
</feature>
<dbReference type="AlphaFoldDB" id="A0A9P6TYY5"/>
<feature type="compositionally biased region" description="Polar residues" evidence="1">
    <location>
        <begin position="402"/>
        <end position="422"/>
    </location>
</feature>
<feature type="region of interest" description="Disordered" evidence="1">
    <location>
        <begin position="1"/>
        <end position="76"/>
    </location>
</feature>
<reference evidence="3" key="1">
    <citation type="journal article" date="2020" name="Fungal Divers.">
        <title>Resolving the Mortierellaceae phylogeny through synthesis of multi-gene phylogenetics and phylogenomics.</title>
        <authorList>
            <person name="Vandepol N."/>
            <person name="Liber J."/>
            <person name="Desiro A."/>
            <person name="Na H."/>
            <person name="Kennedy M."/>
            <person name="Barry K."/>
            <person name="Grigoriev I.V."/>
            <person name="Miller A.N."/>
            <person name="O'Donnell K."/>
            <person name="Stajich J.E."/>
            <person name="Bonito G."/>
        </authorList>
    </citation>
    <scope>NUCLEOTIDE SEQUENCE</scope>
    <source>
        <strain evidence="3">KOD948</strain>
    </source>
</reference>
<accession>A0A9P6TYY5</accession>
<feature type="compositionally biased region" description="Gly residues" evidence="1">
    <location>
        <begin position="196"/>
        <end position="205"/>
    </location>
</feature>
<dbReference type="EMBL" id="JAAAJA010000552">
    <property type="protein sequence ID" value="KAG0252012.1"/>
    <property type="molecule type" value="Genomic_DNA"/>
</dbReference>
<feature type="compositionally biased region" description="Low complexity" evidence="1">
    <location>
        <begin position="174"/>
        <end position="184"/>
    </location>
</feature>
<evidence type="ECO:0000256" key="2">
    <source>
        <dbReference type="SAM" id="Phobius"/>
    </source>
</evidence>
<organism evidence="3 4">
    <name type="scientific">Mortierella polycephala</name>
    <dbReference type="NCBI Taxonomy" id="41804"/>
    <lineage>
        <taxon>Eukaryota</taxon>
        <taxon>Fungi</taxon>
        <taxon>Fungi incertae sedis</taxon>
        <taxon>Mucoromycota</taxon>
        <taxon>Mortierellomycotina</taxon>
        <taxon>Mortierellomycetes</taxon>
        <taxon>Mortierellales</taxon>
        <taxon>Mortierellaceae</taxon>
        <taxon>Mortierella</taxon>
    </lineage>
</organism>
<keyword evidence="4" id="KW-1185">Reference proteome</keyword>
<comment type="caution">
    <text evidence="3">The sequence shown here is derived from an EMBL/GenBank/DDBJ whole genome shotgun (WGS) entry which is preliminary data.</text>
</comment>
<keyword evidence="2" id="KW-0812">Transmembrane</keyword>
<dbReference type="Proteomes" id="UP000726737">
    <property type="component" value="Unassembled WGS sequence"/>
</dbReference>
<evidence type="ECO:0000256" key="1">
    <source>
        <dbReference type="SAM" id="MobiDB-lite"/>
    </source>
</evidence>
<gene>
    <name evidence="3" type="ORF">BG011_007270</name>
</gene>
<protein>
    <submittedName>
        <fullName evidence="3">Uncharacterized protein</fullName>
    </submittedName>
</protein>
<name>A0A9P6TYY5_9FUNG</name>
<sequence>METTTSRPPPATTTTRRPVTTTTRRPTTTPGRTTTTKRAPTTTTRGNTRTTTRRTSTLPSTSSTTSTSSPTSTIEAQPAGLSGGAIGGIVTGVLFLVAAAVGFLFYKRRRRGIAASKDSVGNSKEEPIYMESTNYGSKKESPNSDHDISGPLALGAEPGNGAAPLPFPLLNDNQHQQQYQHQQQKSATNKDHYGSPGAGSYGGLGEKSQLNDNHNHDRNLYQHSNGQDSKHYDGYNGNNHSHKHSIDDDRHPLKNDYYESNGYYRNLSDPIGAQRPPTRPQDTTQGNLTPAPDYYLGKEDIDPMRDIRGMDLPENYIRDQKLPLPISPDRNPQGTSSAKNHASLSSDAGSEYQTLEQAQKAHQQKMMGHKESIGSVQVLIDKSSKDSQYQQDQRYDQLRSPETPSFSHQHASMTISDSTMSMVPSLPPTSSPMPYNPSESSSPYMNGHSRQGSDLRMHGGKYPPNGHGGRHDDPYGESAYGDGNSQHHGPYRGGPPHYNGPTPPGQSYSSRDQHGPYGGGGYQNNGYGPGPGYATSPPYSGYDRGRPQQPMRGGGGGYGPSPGQGWQNPGYGSPGPGRGAPDFPPQNGGYMPHPQRDPGYNQSPYAGAY</sequence>
<dbReference type="OrthoDB" id="2448991at2759"/>
<evidence type="ECO:0000313" key="3">
    <source>
        <dbReference type="EMBL" id="KAG0252012.1"/>
    </source>
</evidence>
<feature type="compositionally biased region" description="Gly residues" evidence="1">
    <location>
        <begin position="516"/>
        <end position="531"/>
    </location>
</feature>
<evidence type="ECO:0000313" key="4">
    <source>
        <dbReference type="Proteomes" id="UP000726737"/>
    </source>
</evidence>
<feature type="compositionally biased region" description="Pro residues" evidence="1">
    <location>
        <begin position="425"/>
        <end position="435"/>
    </location>
</feature>
<feature type="compositionally biased region" description="Polar residues" evidence="1">
    <location>
        <begin position="437"/>
        <end position="450"/>
    </location>
</feature>
<feature type="compositionally biased region" description="Basic and acidic residues" evidence="1">
    <location>
        <begin position="244"/>
        <end position="257"/>
    </location>
</feature>
<feature type="compositionally biased region" description="Gly residues" evidence="1">
    <location>
        <begin position="552"/>
        <end position="562"/>
    </location>
</feature>